<evidence type="ECO:0000259" key="1">
    <source>
        <dbReference type="PROSITE" id="PS50943"/>
    </source>
</evidence>
<name>K1TXL1_9ZZZZ</name>
<evidence type="ECO:0000313" key="2">
    <source>
        <dbReference type="EMBL" id="EKC70920.1"/>
    </source>
</evidence>
<dbReference type="PROSITE" id="PS50943">
    <property type="entry name" value="HTH_CROC1"/>
    <property type="match status" value="1"/>
</dbReference>
<gene>
    <name evidence="2" type="ORF">OBE_03651</name>
</gene>
<proteinExistence type="predicted"/>
<organism evidence="2">
    <name type="scientific">human gut metagenome</name>
    <dbReference type="NCBI Taxonomy" id="408170"/>
    <lineage>
        <taxon>unclassified sequences</taxon>
        <taxon>metagenomes</taxon>
        <taxon>organismal metagenomes</taxon>
    </lineage>
</organism>
<sequence>MNRGEAMFKENFMQNLKRARENRKFTQQYVADYLGISRSNIAKYELGTLEPKY</sequence>
<feature type="domain" description="HTH cro/C1-type" evidence="1">
    <location>
        <begin position="16"/>
        <end position="52"/>
    </location>
</feature>
<dbReference type="InterPro" id="IPR010982">
    <property type="entry name" value="Lambda_DNA-bd_dom_sf"/>
</dbReference>
<dbReference type="AlphaFoldDB" id="K1TXL1"/>
<comment type="caution">
    <text evidence="2">The sequence shown here is derived from an EMBL/GenBank/DDBJ whole genome shotgun (WGS) entry which is preliminary data.</text>
</comment>
<protein>
    <submittedName>
        <fullName evidence="2">Protein containing Helix-turn-helix type 3 domain protein</fullName>
    </submittedName>
</protein>
<dbReference type="Pfam" id="PF12844">
    <property type="entry name" value="HTH_19"/>
    <property type="match status" value="1"/>
</dbReference>
<dbReference type="SUPFAM" id="SSF47413">
    <property type="entry name" value="lambda repressor-like DNA-binding domains"/>
    <property type="match status" value="1"/>
</dbReference>
<reference evidence="2" key="1">
    <citation type="journal article" date="2013" name="Environ. Microbiol.">
        <title>Microbiota from the distal guts of lean and obese adolescents exhibit partial functional redundancy besides clear differences in community structure.</title>
        <authorList>
            <person name="Ferrer M."/>
            <person name="Ruiz A."/>
            <person name="Lanza F."/>
            <person name="Haange S.B."/>
            <person name="Oberbach A."/>
            <person name="Till H."/>
            <person name="Bargiela R."/>
            <person name="Campoy C."/>
            <person name="Segura M.T."/>
            <person name="Richter M."/>
            <person name="von Bergen M."/>
            <person name="Seifert J."/>
            <person name="Suarez A."/>
        </authorList>
    </citation>
    <scope>NUCLEOTIDE SEQUENCE</scope>
</reference>
<dbReference type="GO" id="GO:0003677">
    <property type="term" value="F:DNA binding"/>
    <property type="evidence" value="ECO:0007669"/>
    <property type="project" value="InterPro"/>
</dbReference>
<dbReference type="InterPro" id="IPR001387">
    <property type="entry name" value="Cro/C1-type_HTH"/>
</dbReference>
<dbReference type="Gene3D" id="1.10.260.40">
    <property type="entry name" value="lambda repressor-like DNA-binding domains"/>
    <property type="match status" value="1"/>
</dbReference>
<dbReference type="CDD" id="cd00093">
    <property type="entry name" value="HTH_XRE"/>
    <property type="match status" value="1"/>
</dbReference>
<accession>K1TXL1</accession>
<dbReference type="EMBL" id="AJWZ01002452">
    <property type="protein sequence ID" value="EKC70920.1"/>
    <property type="molecule type" value="Genomic_DNA"/>
</dbReference>